<evidence type="ECO:0000313" key="3">
    <source>
        <dbReference type="EMBL" id="STZ58554.1"/>
    </source>
</evidence>
<keyword evidence="4" id="KW-1185">Reference proteome</keyword>
<reference evidence="3 4" key="1">
    <citation type="submission" date="2018-06" db="EMBL/GenBank/DDBJ databases">
        <authorList>
            <consortium name="Pathogen Informatics"/>
            <person name="Doyle S."/>
        </authorList>
    </citation>
    <scope>NUCLEOTIDE SEQUENCE [LARGE SCALE GENOMIC DNA]</scope>
    <source>
        <strain evidence="3 4">NCTC10821</strain>
    </source>
</reference>
<proteinExistence type="predicted"/>
<dbReference type="PANTHER" id="PTHR48081:SF8">
    <property type="entry name" value="ALPHA_BETA HYDROLASE FOLD-3 DOMAIN-CONTAINING PROTEIN-RELATED"/>
    <property type="match status" value="1"/>
</dbReference>
<dbReference type="InterPro" id="IPR029058">
    <property type="entry name" value="AB_hydrolase_fold"/>
</dbReference>
<protein>
    <submittedName>
        <fullName evidence="3">Esterase/lipase</fullName>
        <ecNumber evidence="3">3.1.1.3</ecNumber>
    </submittedName>
</protein>
<dbReference type="PANTHER" id="PTHR48081">
    <property type="entry name" value="AB HYDROLASE SUPERFAMILY PROTEIN C4A8.06C"/>
    <property type="match status" value="1"/>
</dbReference>
<dbReference type="InterPro" id="IPR050300">
    <property type="entry name" value="GDXG_lipolytic_enzyme"/>
</dbReference>
<dbReference type="Gene3D" id="3.40.50.1820">
    <property type="entry name" value="alpha/beta hydrolase"/>
    <property type="match status" value="1"/>
</dbReference>
<dbReference type="GO" id="GO:0004806">
    <property type="term" value="F:triacylglycerol lipase activity"/>
    <property type="evidence" value="ECO:0007669"/>
    <property type="project" value="UniProtKB-EC"/>
</dbReference>
<organism evidence="3 4">
    <name type="scientific">Mycolicibacterium tokaiense</name>
    <dbReference type="NCBI Taxonomy" id="39695"/>
    <lineage>
        <taxon>Bacteria</taxon>
        <taxon>Bacillati</taxon>
        <taxon>Actinomycetota</taxon>
        <taxon>Actinomycetes</taxon>
        <taxon>Mycobacteriales</taxon>
        <taxon>Mycobacteriaceae</taxon>
        <taxon>Mycolicibacterium</taxon>
    </lineage>
</organism>
<dbReference type="EMBL" id="UGQT01000001">
    <property type="protein sequence ID" value="STZ58554.1"/>
    <property type="molecule type" value="Genomic_DNA"/>
</dbReference>
<dbReference type="RefSeq" id="WP_115278345.1">
    <property type="nucleotide sequence ID" value="NZ_AP022600.1"/>
</dbReference>
<dbReference type="Pfam" id="PF07859">
    <property type="entry name" value="Abhydrolase_3"/>
    <property type="match status" value="1"/>
</dbReference>
<accession>A0A378TDI4</accession>
<gene>
    <name evidence="3" type="primary">lip2_3</name>
    <name evidence="3" type="ORF">NCTC10821_02067</name>
</gene>
<name>A0A378TDI4_9MYCO</name>
<dbReference type="AlphaFoldDB" id="A0A378TDI4"/>
<evidence type="ECO:0000256" key="1">
    <source>
        <dbReference type="ARBA" id="ARBA00022801"/>
    </source>
</evidence>
<dbReference type="Proteomes" id="UP000254978">
    <property type="component" value="Unassembled WGS sequence"/>
</dbReference>
<sequence length="315" mass="34008">MSMKLHPDITAALASQVDPPADLPAPPARGDWRTLRNLTNMAIEVDFANAAPAPDVTYERHSVLTRDDASLELRWYTKAGSSPGSALVYVHGGGMICGSLENYDPVVRQYVQWTGVPFLAVEYRLAPEHPGEIPARDVLAALKWLREHAESLGVDLHRIAIMGDSGGGGVGAGAAILARDAGVELAAQILIYPMLDDRNTTPDPHIAPLATWTYDMNYTGWHALLGDAVGTDRVSPVAAPARLTDHHGLAPAYIEVGTLDIFRDESIRYAKSLMQAGVDTELHVHPGSPHGHEWIGSTELGARCNADRIRVITEI</sequence>
<dbReference type="EC" id="3.1.1.3" evidence="3"/>
<evidence type="ECO:0000259" key="2">
    <source>
        <dbReference type="Pfam" id="PF07859"/>
    </source>
</evidence>
<dbReference type="InterPro" id="IPR013094">
    <property type="entry name" value="AB_hydrolase_3"/>
</dbReference>
<feature type="domain" description="Alpha/beta hydrolase fold-3" evidence="2">
    <location>
        <begin position="87"/>
        <end position="291"/>
    </location>
</feature>
<dbReference type="OrthoDB" id="3181909at2"/>
<dbReference type="SUPFAM" id="SSF53474">
    <property type="entry name" value="alpha/beta-Hydrolases"/>
    <property type="match status" value="1"/>
</dbReference>
<evidence type="ECO:0000313" key="4">
    <source>
        <dbReference type="Proteomes" id="UP000254978"/>
    </source>
</evidence>
<keyword evidence="1 3" id="KW-0378">Hydrolase</keyword>